<dbReference type="SUPFAM" id="SSF49842">
    <property type="entry name" value="TNF-like"/>
    <property type="match status" value="1"/>
</dbReference>
<comment type="caution">
    <text evidence="7">The sequence shown here is derived from an EMBL/GenBank/DDBJ whole genome shotgun (WGS) entry which is preliminary data.</text>
</comment>
<feature type="domain" description="C1q" evidence="6">
    <location>
        <begin position="111"/>
        <end position="258"/>
    </location>
</feature>
<name>A0A8T2L0R4_ASTMX</name>
<evidence type="ECO:0000256" key="4">
    <source>
        <dbReference type="SAM" id="Coils"/>
    </source>
</evidence>
<evidence type="ECO:0000256" key="1">
    <source>
        <dbReference type="ARBA" id="ARBA00004613"/>
    </source>
</evidence>
<dbReference type="Gene3D" id="2.60.120.40">
    <property type="match status" value="1"/>
</dbReference>
<evidence type="ECO:0000313" key="7">
    <source>
        <dbReference type="EMBL" id="KAG9265300.1"/>
    </source>
</evidence>
<evidence type="ECO:0000256" key="3">
    <source>
        <dbReference type="ARBA" id="ARBA00022729"/>
    </source>
</evidence>
<reference evidence="7 8" key="1">
    <citation type="submission" date="2021-07" db="EMBL/GenBank/DDBJ databases">
        <authorList>
            <person name="Imarazene B."/>
            <person name="Zahm M."/>
            <person name="Klopp C."/>
            <person name="Cabau C."/>
            <person name="Beille S."/>
            <person name="Jouanno E."/>
            <person name="Castinel A."/>
            <person name="Lluch J."/>
            <person name="Gil L."/>
            <person name="Kuchtly C."/>
            <person name="Lopez Roques C."/>
            <person name="Donnadieu C."/>
            <person name="Parrinello H."/>
            <person name="Journot L."/>
            <person name="Du K."/>
            <person name="Schartl M."/>
            <person name="Retaux S."/>
            <person name="Guiguen Y."/>
        </authorList>
    </citation>
    <scope>NUCLEOTIDE SEQUENCE [LARGE SCALE GENOMIC DNA]</scope>
    <source>
        <strain evidence="7">Pach_M1</strain>
        <tissue evidence="7">Testis</tissue>
    </source>
</reference>
<comment type="subcellular location">
    <subcellularLocation>
        <location evidence="1">Secreted</location>
    </subcellularLocation>
</comment>
<sequence length="258" mass="28155">MSLVYLLVLVLGCSLLEGQSVRVNGISHNDDRENEIQAEHPTTQATTTSTQQICLSDIHAVLREMSAVLAELKFDQRHTMIAVNNLESRLRASESKVEELKKKVEEESHINQGKKVAFSAALLASGSGNTGPYSTDITLVYKHIFTNIGNAYNPNTGIFTAPSRGVYAFRFDIHGGAGRTVGVNLYKKGQFVAGTHAFQEKGSHEEELLKIPDPNGDTPSKEEPQCSLLGCSGLMQLQILHIYTNNLSSPEFPTLAAI</sequence>
<dbReference type="Proteomes" id="UP000752171">
    <property type="component" value="Unassembled WGS sequence"/>
</dbReference>
<accession>A0A8T2L0R4</accession>
<protein>
    <submittedName>
        <fullName evidence="7">Complement C1q-like protein 2</fullName>
    </submittedName>
</protein>
<keyword evidence="4" id="KW-0175">Coiled coil</keyword>
<gene>
    <name evidence="7" type="ORF">AMEX_G21682</name>
</gene>
<feature type="coiled-coil region" evidence="4">
    <location>
        <begin position="83"/>
        <end position="110"/>
    </location>
</feature>
<dbReference type="GO" id="GO:0005576">
    <property type="term" value="C:extracellular region"/>
    <property type="evidence" value="ECO:0007669"/>
    <property type="project" value="UniProtKB-SubCell"/>
</dbReference>
<dbReference type="EMBL" id="JAICCE010000018">
    <property type="protein sequence ID" value="KAG9265300.1"/>
    <property type="molecule type" value="Genomic_DNA"/>
</dbReference>
<evidence type="ECO:0000256" key="5">
    <source>
        <dbReference type="SAM" id="SignalP"/>
    </source>
</evidence>
<evidence type="ECO:0000313" key="8">
    <source>
        <dbReference type="Proteomes" id="UP000752171"/>
    </source>
</evidence>
<evidence type="ECO:0000259" key="6">
    <source>
        <dbReference type="PROSITE" id="PS50871"/>
    </source>
</evidence>
<dbReference type="InterPro" id="IPR001073">
    <property type="entry name" value="C1q_dom"/>
</dbReference>
<feature type="chain" id="PRO_5035724773" evidence="5">
    <location>
        <begin position="19"/>
        <end position="258"/>
    </location>
</feature>
<keyword evidence="3 5" id="KW-0732">Signal</keyword>
<organism evidence="7 8">
    <name type="scientific">Astyanax mexicanus</name>
    <name type="common">Blind cave fish</name>
    <name type="synonym">Astyanax fasciatus mexicanus</name>
    <dbReference type="NCBI Taxonomy" id="7994"/>
    <lineage>
        <taxon>Eukaryota</taxon>
        <taxon>Metazoa</taxon>
        <taxon>Chordata</taxon>
        <taxon>Craniata</taxon>
        <taxon>Vertebrata</taxon>
        <taxon>Euteleostomi</taxon>
        <taxon>Actinopterygii</taxon>
        <taxon>Neopterygii</taxon>
        <taxon>Teleostei</taxon>
        <taxon>Ostariophysi</taxon>
        <taxon>Characiformes</taxon>
        <taxon>Characoidei</taxon>
        <taxon>Acestrorhamphidae</taxon>
        <taxon>Acestrorhamphinae</taxon>
        <taxon>Astyanax</taxon>
    </lineage>
</organism>
<dbReference type="SMART" id="SM00110">
    <property type="entry name" value="C1Q"/>
    <property type="match status" value="1"/>
</dbReference>
<proteinExistence type="predicted"/>
<evidence type="ECO:0000256" key="2">
    <source>
        <dbReference type="ARBA" id="ARBA00022525"/>
    </source>
</evidence>
<dbReference type="PANTHER" id="PTHR22923">
    <property type="entry name" value="CEREBELLIN-RELATED"/>
    <property type="match status" value="1"/>
</dbReference>
<dbReference type="AlphaFoldDB" id="A0A8T2L0R4"/>
<dbReference type="InterPro" id="IPR050822">
    <property type="entry name" value="Cerebellin_Synaptic_Org"/>
</dbReference>
<dbReference type="PANTHER" id="PTHR22923:SF102">
    <property type="entry name" value="CEREBELLIN 13-RELATED"/>
    <property type="match status" value="1"/>
</dbReference>
<dbReference type="PROSITE" id="PS50871">
    <property type="entry name" value="C1Q"/>
    <property type="match status" value="1"/>
</dbReference>
<keyword evidence="2" id="KW-0964">Secreted</keyword>
<feature type="signal peptide" evidence="5">
    <location>
        <begin position="1"/>
        <end position="18"/>
    </location>
</feature>
<dbReference type="Pfam" id="PF00386">
    <property type="entry name" value="C1q"/>
    <property type="match status" value="1"/>
</dbReference>
<dbReference type="InterPro" id="IPR008983">
    <property type="entry name" value="Tumour_necrosis_fac-like_dom"/>
</dbReference>